<dbReference type="GO" id="GO:0005737">
    <property type="term" value="C:cytoplasm"/>
    <property type="evidence" value="ECO:0007669"/>
    <property type="project" value="TreeGrafter"/>
</dbReference>
<dbReference type="CDD" id="cd07067">
    <property type="entry name" value="HP_PGM_like"/>
    <property type="match status" value="1"/>
</dbReference>
<gene>
    <name evidence="1" type="ORF">ALAG00032_LOCUS8818</name>
</gene>
<dbReference type="InterPro" id="IPR029033">
    <property type="entry name" value="His_PPase_superfam"/>
</dbReference>
<dbReference type="AlphaFoldDB" id="A0A7S3JXA2"/>
<dbReference type="PANTHER" id="PTHR48100">
    <property type="entry name" value="BROAD-SPECIFICITY PHOSPHATASE YOR283W-RELATED"/>
    <property type="match status" value="1"/>
</dbReference>
<dbReference type="SUPFAM" id="SSF53254">
    <property type="entry name" value="Phosphoglycerate mutase-like"/>
    <property type="match status" value="1"/>
</dbReference>
<protein>
    <recommendedName>
        <fullName evidence="2">Phosphoglycerate mutase-like protein</fullName>
    </recommendedName>
</protein>
<dbReference type="EMBL" id="HBIJ01013029">
    <property type="protein sequence ID" value="CAE0368057.1"/>
    <property type="molecule type" value="Transcribed_RNA"/>
</dbReference>
<dbReference type="InterPro" id="IPR050275">
    <property type="entry name" value="PGM_Phosphatase"/>
</dbReference>
<dbReference type="SMART" id="SM00855">
    <property type="entry name" value="PGAM"/>
    <property type="match status" value="1"/>
</dbReference>
<name>A0A7S3JXA2_9STRA</name>
<reference evidence="1" key="1">
    <citation type="submission" date="2021-01" db="EMBL/GenBank/DDBJ databases">
        <authorList>
            <person name="Corre E."/>
            <person name="Pelletier E."/>
            <person name="Niang G."/>
            <person name="Scheremetjew M."/>
            <person name="Finn R."/>
            <person name="Kale V."/>
            <person name="Holt S."/>
            <person name="Cochrane G."/>
            <person name="Meng A."/>
            <person name="Brown T."/>
            <person name="Cohen L."/>
        </authorList>
    </citation>
    <scope>NUCLEOTIDE SEQUENCE</scope>
    <source>
        <strain evidence="1">CCMP1510</strain>
    </source>
</reference>
<dbReference type="InterPro" id="IPR013078">
    <property type="entry name" value="His_Pase_superF_clade-1"/>
</dbReference>
<dbReference type="GO" id="GO:0016791">
    <property type="term" value="F:phosphatase activity"/>
    <property type="evidence" value="ECO:0007669"/>
    <property type="project" value="TreeGrafter"/>
</dbReference>
<dbReference type="Pfam" id="PF00300">
    <property type="entry name" value="His_Phos_1"/>
    <property type="match status" value="1"/>
</dbReference>
<sequence length="298" mass="33899">MSNIRRSSFALFVVFARSARGNPHQNRLLSNTALHLRAGVSEGENDDEQTIIFVRHAEGWHNKHAIELPNWHSDRLGLQEKYRDANLTPDGIEQCHALANRIENDPNWIQPDVVVVSPLTRTIRTATLGFRDGPYPFVATELARERIAQHKCDQRSKLSDLTNTYSHVDFSEIHSDEDILWLTKEVEPEEYNSTLCSQRAMQFLTWLRRRPERRIAVVSHWVFLKHLFALFPEQHDLQEKFGNAEMRTVVLSGGKTCELGGETTIRKESADAAADRSSWDTCYAPPASLKEPVAAGGM</sequence>
<evidence type="ECO:0008006" key="2">
    <source>
        <dbReference type="Google" id="ProtNLM"/>
    </source>
</evidence>
<dbReference type="Gene3D" id="3.40.50.1240">
    <property type="entry name" value="Phosphoglycerate mutase-like"/>
    <property type="match status" value="1"/>
</dbReference>
<dbReference type="PANTHER" id="PTHR48100:SF1">
    <property type="entry name" value="HISTIDINE PHOSPHATASE FAMILY PROTEIN-RELATED"/>
    <property type="match status" value="1"/>
</dbReference>
<proteinExistence type="predicted"/>
<evidence type="ECO:0000313" key="1">
    <source>
        <dbReference type="EMBL" id="CAE0368057.1"/>
    </source>
</evidence>
<accession>A0A7S3JXA2</accession>
<organism evidence="1">
    <name type="scientific">Aureoumbra lagunensis</name>
    <dbReference type="NCBI Taxonomy" id="44058"/>
    <lineage>
        <taxon>Eukaryota</taxon>
        <taxon>Sar</taxon>
        <taxon>Stramenopiles</taxon>
        <taxon>Ochrophyta</taxon>
        <taxon>Pelagophyceae</taxon>
        <taxon>Pelagomonadales</taxon>
        <taxon>Aureoumbra</taxon>
    </lineage>
</organism>